<keyword evidence="7" id="KW-0472">Membrane</keyword>
<evidence type="ECO:0000259" key="8">
    <source>
        <dbReference type="PROSITE" id="PS51007"/>
    </source>
</evidence>
<evidence type="ECO:0000256" key="7">
    <source>
        <dbReference type="SAM" id="Phobius"/>
    </source>
</evidence>
<evidence type="ECO:0000256" key="3">
    <source>
        <dbReference type="ARBA" id="ARBA00022723"/>
    </source>
</evidence>
<dbReference type="InterPro" id="IPR002327">
    <property type="entry name" value="Cyt_c_1A/1B"/>
</dbReference>
<dbReference type="Pfam" id="PF00034">
    <property type="entry name" value="Cytochrom_C"/>
    <property type="match status" value="1"/>
</dbReference>
<dbReference type="PRINTS" id="PR00604">
    <property type="entry name" value="CYTCHRMECIAB"/>
</dbReference>
<evidence type="ECO:0000256" key="2">
    <source>
        <dbReference type="ARBA" id="ARBA00022617"/>
    </source>
</evidence>
<name>A0A1I3VMT9_9HYPH</name>
<gene>
    <name evidence="9" type="ORF">SAMN04488518_101506</name>
</gene>
<dbReference type="SUPFAM" id="SSF46626">
    <property type="entry name" value="Cytochrome c"/>
    <property type="match status" value="1"/>
</dbReference>
<protein>
    <submittedName>
        <fullName evidence="9">Cytochrome c</fullName>
    </submittedName>
</protein>
<evidence type="ECO:0000313" key="10">
    <source>
        <dbReference type="Proteomes" id="UP000199598"/>
    </source>
</evidence>
<dbReference type="Gene3D" id="1.10.760.10">
    <property type="entry name" value="Cytochrome c-like domain"/>
    <property type="match status" value="1"/>
</dbReference>
<dbReference type="PANTHER" id="PTHR11961">
    <property type="entry name" value="CYTOCHROME C"/>
    <property type="match status" value="1"/>
</dbReference>
<reference evidence="9 10" key="1">
    <citation type="submission" date="2016-10" db="EMBL/GenBank/DDBJ databases">
        <authorList>
            <person name="Varghese N."/>
            <person name="Submissions S."/>
        </authorList>
    </citation>
    <scope>NUCLEOTIDE SEQUENCE [LARGE SCALE GENOMIC DNA]</scope>
    <source>
        <strain evidence="9 10">DSM 16392</strain>
    </source>
</reference>
<evidence type="ECO:0000313" key="9">
    <source>
        <dbReference type="EMBL" id="SFJ96698.1"/>
    </source>
</evidence>
<dbReference type="EMBL" id="FOSK01000001">
    <property type="protein sequence ID" value="SFJ96698.1"/>
    <property type="molecule type" value="Genomic_DNA"/>
</dbReference>
<evidence type="ECO:0000256" key="6">
    <source>
        <dbReference type="PROSITE-ProRule" id="PRU00433"/>
    </source>
</evidence>
<organism evidence="9 10">
    <name type="scientific">Pseudovibrio ascidiaceicola</name>
    <dbReference type="NCBI Taxonomy" id="285279"/>
    <lineage>
        <taxon>Bacteria</taxon>
        <taxon>Pseudomonadati</taxon>
        <taxon>Pseudomonadota</taxon>
        <taxon>Alphaproteobacteria</taxon>
        <taxon>Hyphomicrobiales</taxon>
        <taxon>Stappiaceae</taxon>
        <taxon>Pseudovibrio</taxon>
    </lineage>
</organism>
<proteinExistence type="predicted"/>
<keyword evidence="4" id="KW-0249">Electron transport</keyword>
<sequence length="182" mass="19330">MNSFELNKIAGAILFALVVFMGLNVLTEVIFAPHGNEKRGFEIEVAGADNGAGDEAAEEVKVVSIEELLTTASADAGAKQAKKCAACHTFDQGGKNKVGPGLWGVVGRAPASHDGFSYSSAMQEFAASNPEWTFEQLNEFIKAPKKHVSGTSMGYAGLKKDKPRADLIAYLRSLSDNPVPIN</sequence>
<dbReference type="Proteomes" id="UP000199598">
    <property type="component" value="Unassembled WGS sequence"/>
</dbReference>
<dbReference type="InterPro" id="IPR009056">
    <property type="entry name" value="Cyt_c-like_dom"/>
</dbReference>
<keyword evidence="7" id="KW-0812">Transmembrane</keyword>
<feature type="domain" description="Cytochrome c" evidence="8">
    <location>
        <begin position="72"/>
        <end position="175"/>
    </location>
</feature>
<dbReference type="RefSeq" id="WP_093516476.1">
    <property type="nucleotide sequence ID" value="NZ_FOSK01000001.1"/>
</dbReference>
<keyword evidence="5 6" id="KW-0408">Iron</keyword>
<keyword evidence="7" id="KW-1133">Transmembrane helix</keyword>
<keyword evidence="3 6" id="KW-0479">Metal-binding</keyword>
<accession>A0A1I3VMT9</accession>
<keyword evidence="10" id="KW-1185">Reference proteome</keyword>
<evidence type="ECO:0000256" key="5">
    <source>
        <dbReference type="ARBA" id="ARBA00023004"/>
    </source>
</evidence>
<feature type="transmembrane region" description="Helical" evidence="7">
    <location>
        <begin position="12"/>
        <end position="31"/>
    </location>
</feature>
<dbReference type="InterPro" id="IPR036909">
    <property type="entry name" value="Cyt_c-like_dom_sf"/>
</dbReference>
<dbReference type="PROSITE" id="PS51007">
    <property type="entry name" value="CYTC"/>
    <property type="match status" value="1"/>
</dbReference>
<keyword evidence="2 6" id="KW-0349">Heme</keyword>
<keyword evidence="1" id="KW-0813">Transport</keyword>
<comment type="caution">
    <text evidence="9">The sequence shown here is derived from an EMBL/GenBank/DDBJ whole genome shotgun (WGS) entry which is preliminary data.</text>
</comment>
<evidence type="ECO:0000256" key="1">
    <source>
        <dbReference type="ARBA" id="ARBA00022448"/>
    </source>
</evidence>
<evidence type="ECO:0000256" key="4">
    <source>
        <dbReference type="ARBA" id="ARBA00022982"/>
    </source>
</evidence>